<sequence>PEFLIRQVDAPHGRSLVQDHQSYKSVEDITARNTDDTNYIKVRKDLTNTTESGHYIASNEKTKDDDENTNIIGDESNLQTELSTALKNNETKAQETGNFEDIRKDKMLIKNVLPIFFSYINNKK</sequence>
<dbReference type="AlphaFoldDB" id="A0A1E1WJB2"/>
<accession>A0A1E1WJB2</accession>
<proteinExistence type="predicted"/>
<feature type="non-terminal residue" evidence="1">
    <location>
        <position position="124"/>
    </location>
</feature>
<reference evidence="1" key="1">
    <citation type="submission" date="2015-09" db="EMBL/GenBank/DDBJ databases">
        <title>De novo assembly of Pectinophora gossypiella (Pink Bollworm) gut transcriptome.</title>
        <authorList>
            <person name="Tassone E.E."/>
        </authorList>
    </citation>
    <scope>NUCLEOTIDE SEQUENCE</scope>
</reference>
<protein>
    <submittedName>
        <fullName evidence="1">Uncharacterized protein</fullName>
    </submittedName>
</protein>
<feature type="non-terminal residue" evidence="1">
    <location>
        <position position="1"/>
    </location>
</feature>
<gene>
    <name evidence="1" type="ORF">g.2413</name>
</gene>
<name>A0A1E1WJB2_PECGO</name>
<dbReference type="OrthoDB" id="4748970at2759"/>
<organism evidence="1">
    <name type="scientific">Pectinophora gossypiella</name>
    <name type="common">Cotton pink bollworm</name>
    <name type="synonym">Depressaria gossypiella</name>
    <dbReference type="NCBI Taxonomy" id="13191"/>
    <lineage>
        <taxon>Eukaryota</taxon>
        <taxon>Metazoa</taxon>
        <taxon>Ecdysozoa</taxon>
        <taxon>Arthropoda</taxon>
        <taxon>Hexapoda</taxon>
        <taxon>Insecta</taxon>
        <taxon>Pterygota</taxon>
        <taxon>Neoptera</taxon>
        <taxon>Endopterygota</taxon>
        <taxon>Lepidoptera</taxon>
        <taxon>Glossata</taxon>
        <taxon>Ditrysia</taxon>
        <taxon>Gelechioidea</taxon>
        <taxon>Gelechiidae</taxon>
        <taxon>Apatetrinae</taxon>
        <taxon>Pectinophora</taxon>
    </lineage>
</organism>
<evidence type="ECO:0000313" key="1">
    <source>
        <dbReference type="EMBL" id="JAT87100.1"/>
    </source>
</evidence>
<dbReference type="EMBL" id="GDQN01003954">
    <property type="protein sequence ID" value="JAT87100.1"/>
    <property type="molecule type" value="Transcribed_RNA"/>
</dbReference>